<organism evidence="1 2">
    <name type="scientific">Massilia agrisoli</name>
    <dbReference type="NCBI Taxonomy" id="2892444"/>
    <lineage>
        <taxon>Bacteria</taxon>
        <taxon>Pseudomonadati</taxon>
        <taxon>Pseudomonadota</taxon>
        <taxon>Betaproteobacteria</taxon>
        <taxon>Burkholderiales</taxon>
        <taxon>Oxalobacteraceae</taxon>
        <taxon>Telluria group</taxon>
        <taxon>Massilia</taxon>
    </lineage>
</organism>
<dbReference type="RefSeq" id="WP_229433207.1">
    <property type="nucleotide sequence ID" value="NZ_JAJHPV010000014.1"/>
</dbReference>
<protein>
    <submittedName>
        <fullName evidence="1">Uncharacterized protein</fullName>
    </submittedName>
</protein>
<name>A0ABS8IWQ7_9BURK</name>
<proteinExistence type="predicted"/>
<accession>A0ABS8IWQ7</accession>
<evidence type="ECO:0000313" key="2">
    <source>
        <dbReference type="Proteomes" id="UP001198701"/>
    </source>
</evidence>
<dbReference type="Proteomes" id="UP001198701">
    <property type="component" value="Unassembled WGS sequence"/>
</dbReference>
<reference evidence="1 2" key="1">
    <citation type="submission" date="2021-11" db="EMBL/GenBank/DDBJ databases">
        <authorList>
            <person name="Huq M.A."/>
        </authorList>
    </citation>
    <scope>NUCLEOTIDE SEQUENCE [LARGE SCALE GENOMIC DNA]</scope>
    <source>
        <strain evidence="1 2">MAHUQ-52</strain>
    </source>
</reference>
<keyword evidence="2" id="KW-1185">Reference proteome</keyword>
<dbReference type="EMBL" id="JAJHPV010000014">
    <property type="protein sequence ID" value="MCC6072318.1"/>
    <property type="molecule type" value="Genomic_DNA"/>
</dbReference>
<comment type="caution">
    <text evidence="1">The sequence shown here is derived from an EMBL/GenBank/DDBJ whole genome shotgun (WGS) entry which is preliminary data.</text>
</comment>
<sequence>MRLPGTRYQEHGWEHVRKLLGQCSLQALASLCPRLVDFAQEQACLDSYLDAMAGLLHANRRCARATAHGNSYGDSTLELALELVCELQARPADWAAFRTAVEAEYARCGPFWDGPGGDAILRKKVNDMFAVLRDKVDSDNYQVACGRSCSPNKMYAYRMLDTASSEIARLFSAWREHSEQVAAIIGRPVDGVPIEVRQMRGTGDCKAAWVIRWSETLERFGGAPGPLHTRSKRFASLKSSPDKIQAMLAEIGEYEQLSSNRDCGRMLDANEATEWLEDLWRVVAESRASDELEDEPPEPAAAAATWTAQALAGSSLPVYLAVYLKMVGGADEAYPDEWLDPATGELPTMQQLAMQDRVSLPTLRKRRDQAIARLMGAARP</sequence>
<gene>
    <name evidence="1" type="ORF">LMJ30_15315</name>
</gene>
<evidence type="ECO:0000313" key="1">
    <source>
        <dbReference type="EMBL" id="MCC6072318.1"/>
    </source>
</evidence>